<evidence type="ECO:0000313" key="3">
    <source>
        <dbReference type="EMBL" id="SUX42374.1"/>
    </source>
</evidence>
<dbReference type="EMBL" id="UFVS01000001">
    <property type="protein sequence ID" value="SUX42374.1"/>
    <property type="molecule type" value="Genomic_DNA"/>
</dbReference>
<reference evidence="2 4" key="1">
    <citation type="submission" date="2017-01" db="EMBL/GenBank/DDBJ databases">
        <authorList>
            <person name="Varghese N."/>
            <person name="Submissions S."/>
        </authorList>
    </citation>
    <scope>NUCLEOTIDE SEQUENCE [LARGE SCALE GENOMIC DNA]</scope>
    <source>
        <strain evidence="2 4">ATCC 27950</strain>
    </source>
</reference>
<evidence type="ECO:0000313" key="4">
    <source>
        <dbReference type="Proteomes" id="UP000185725"/>
    </source>
</evidence>
<keyword evidence="4" id="KW-1185">Reference proteome</keyword>
<organism evidence="3 5">
    <name type="scientific">Chryseobacterium indoltheticum</name>
    <dbReference type="NCBI Taxonomy" id="254"/>
    <lineage>
        <taxon>Bacteria</taxon>
        <taxon>Pseudomonadati</taxon>
        <taxon>Bacteroidota</taxon>
        <taxon>Flavobacteriia</taxon>
        <taxon>Flavobacteriales</taxon>
        <taxon>Weeksellaceae</taxon>
        <taxon>Chryseobacterium group</taxon>
        <taxon>Chryseobacterium</taxon>
    </lineage>
</organism>
<protein>
    <submittedName>
        <fullName evidence="2 3">Gliding motility-associated C-terminal domain</fullName>
    </submittedName>
</protein>
<keyword evidence="1" id="KW-0732">Signal</keyword>
<evidence type="ECO:0000313" key="2">
    <source>
        <dbReference type="EMBL" id="SIP86782.1"/>
    </source>
</evidence>
<dbReference type="Gene3D" id="2.60.120.380">
    <property type="match status" value="1"/>
</dbReference>
<dbReference type="Pfam" id="PF13585">
    <property type="entry name" value="CHU_C"/>
    <property type="match status" value="1"/>
</dbReference>
<evidence type="ECO:0000313" key="5">
    <source>
        <dbReference type="Proteomes" id="UP000255231"/>
    </source>
</evidence>
<sequence>MYLQIFLKMKKTLLFFLLITSQIIFAQSSSDCGGTVQVCGNTPISFTPTGPGDIKEDLGGCMTSDEHFSIWYTFTIATSGTLTFTIAPNTLSNDYDWALYGPNVSCSSLGTPIRCNYSGTSGNTGLNFTNTNTTSDATQSPFCSFLNVVAGETYYIVVDNFSQSASGFVLNWGGTATLVSPFNSAFQPNPFIPPGDPGAAPTDPNEVIVCTEPPVFDFSTLSTGIINGNPNFIVSYYKNSNDAISGNNPILGPIPVNTTDVYYYVITYSDPSAPGGAISRCRLPGTFKFVQRAINVVDATLTSCNNNNAGTAMYDLTTANVINDPTVTKKFYPSLSDLNNGTGQISNPYQYVSAVGSVFVLVTSQYGCTDIAEIKLNFYPEIIVTEATLRSCFIETTPTLGQFDLTDATVNGQTGMTKKYYPSMADAVNETNEIVTANTYIAPTGYAYVRVSNGEGCYNVAKVNLVVIPPVYSTVLVDKIICAEDKTTLDAGAGFDGYLWSTGETTQTISDVGVGTYWVKLKTGDCIARQDVKVYASEQPVISNIEISNSTITVHVIGGTPPYQYSIDNINWQDSNVFTNISRGDHTVFVKDNYDCVPIQVNVVVPNITNVITPNGDGVNDVIDYSALSGKQNLVLSIFDRYGSKIYQADKTNGYKWDGTANGSKKAPTGNYWYSVTWNENNKQSTPIKFSGWVLLKNRE</sequence>
<evidence type="ECO:0000256" key="1">
    <source>
        <dbReference type="SAM" id="SignalP"/>
    </source>
</evidence>
<gene>
    <name evidence="3" type="ORF">NCTC13560_01191</name>
    <name evidence="2" type="ORF">SAMN05421682_10162</name>
</gene>
<name>A0A381F7F0_9FLAO</name>
<reference evidence="3 5" key="2">
    <citation type="submission" date="2018-06" db="EMBL/GenBank/DDBJ databases">
        <authorList>
            <consortium name="Pathogen Informatics"/>
            <person name="Doyle S."/>
        </authorList>
    </citation>
    <scope>NUCLEOTIDE SEQUENCE [LARGE SCALE GENOMIC DNA]</scope>
    <source>
        <strain evidence="3 5">NCTC13560</strain>
    </source>
</reference>
<dbReference type="InterPro" id="IPR026341">
    <property type="entry name" value="T9SS_type_B"/>
</dbReference>
<dbReference type="Proteomes" id="UP000255231">
    <property type="component" value="Unassembled WGS sequence"/>
</dbReference>
<feature type="chain" id="PRO_5016648496" evidence="1">
    <location>
        <begin position="27"/>
        <end position="700"/>
    </location>
</feature>
<feature type="signal peptide" evidence="1">
    <location>
        <begin position="1"/>
        <end position="26"/>
    </location>
</feature>
<dbReference type="Proteomes" id="UP000185725">
    <property type="component" value="Unassembled WGS sequence"/>
</dbReference>
<dbReference type="NCBIfam" id="TIGR04131">
    <property type="entry name" value="Bac_Flav_CTERM"/>
    <property type="match status" value="1"/>
</dbReference>
<dbReference type="EMBL" id="FTMF01000001">
    <property type="protein sequence ID" value="SIP86782.1"/>
    <property type="molecule type" value="Genomic_DNA"/>
</dbReference>
<accession>A0A381F7F0</accession>
<proteinExistence type="predicted"/>
<dbReference type="AlphaFoldDB" id="A0A381F7F0"/>